<comment type="caution">
    <text evidence="3">The sequence shown here is derived from an EMBL/GenBank/DDBJ whole genome shotgun (WGS) entry which is preliminary data.</text>
</comment>
<dbReference type="SMART" id="SM00062">
    <property type="entry name" value="PBPb"/>
    <property type="match status" value="1"/>
</dbReference>
<proteinExistence type="predicted"/>
<sequence length="287" mass="31050">MRRPAITAMSIWGGGIRRRTRSALSTIIIGAAAAFALATGAHSQDLKLINPGELTVVSLADQPGTSFVDAKGEVQGMAVDLMNAIAGKLGVKVTYRTAPIATVISAVSVNQYDTAAAGLAVTEERKKSVDFSIPWNYGQLTVIVRNKLSSNDVEGLKGKTLGVITGSVQEQYARANFGGVDIKNFQQQPAMVNALLANQIDALMVGSYDGSTYLARYPELSVPFVSSSDVYNAFPVAKTRPEFLAAMNRAMEELFDDGTWMKIYKKWYATIAVPKQLLEQHPKLKQQ</sequence>
<dbReference type="SUPFAM" id="SSF53850">
    <property type="entry name" value="Periplasmic binding protein-like II"/>
    <property type="match status" value="1"/>
</dbReference>
<evidence type="ECO:0000256" key="1">
    <source>
        <dbReference type="ARBA" id="ARBA00022729"/>
    </source>
</evidence>
<evidence type="ECO:0000313" key="3">
    <source>
        <dbReference type="EMBL" id="MCP8938241.1"/>
    </source>
</evidence>
<dbReference type="Gene3D" id="3.40.190.10">
    <property type="entry name" value="Periplasmic binding protein-like II"/>
    <property type="match status" value="2"/>
</dbReference>
<dbReference type="Pfam" id="PF00497">
    <property type="entry name" value="SBP_bac_3"/>
    <property type="match status" value="1"/>
</dbReference>
<feature type="domain" description="Solute-binding protein family 3/N-terminal" evidence="2">
    <location>
        <begin position="53"/>
        <end position="271"/>
    </location>
</feature>
<gene>
    <name evidence="3" type="ORF">NK718_06915</name>
</gene>
<dbReference type="CDD" id="cd13530">
    <property type="entry name" value="PBP2_peptides_like"/>
    <property type="match status" value="1"/>
</dbReference>
<organism evidence="3 4">
    <name type="scientific">Alsobacter ponti</name>
    <dbReference type="NCBI Taxonomy" id="2962936"/>
    <lineage>
        <taxon>Bacteria</taxon>
        <taxon>Pseudomonadati</taxon>
        <taxon>Pseudomonadota</taxon>
        <taxon>Alphaproteobacteria</taxon>
        <taxon>Hyphomicrobiales</taxon>
        <taxon>Alsobacteraceae</taxon>
        <taxon>Alsobacter</taxon>
    </lineage>
</organism>
<keyword evidence="1" id="KW-0732">Signal</keyword>
<keyword evidence="4" id="KW-1185">Reference proteome</keyword>
<evidence type="ECO:0000313" key="4">
    <source>
        <dbReference type="Proteomes" id="UP001205890"/>
    </source>
</evidence>
<dbReference type="Proteomes" id="UP001205890">
    <property type="component" value="Unassembled WGS sequence"/>
</dbReference>
<dbReference type="EMBL" id="JANCLU010000005">
    <property type="protein sequence ID" value="MCP8938241.1"/>
    <property type="molecule type" value="Genomic_DNA"/>
</dbReference>
<evidence type="ECO:0000259" key="2">
    <source>
        <dbReference type="SMART" id="SM00062"/>
    </source>
</evidence>
<dbReference type="PANTHER" id="PTHR35936:SF19">
    <property type="entry name" value="AMINO-ACID-BINDING PROTEIN YXEM-RELATED"/>
    <property type="match status" value="1"/>
</dbReference>
<dbReference type="InterPro" id="IPR001638">
    <property type="entry name" value="Solute-binding_3/MltF_N"/>
</dbReference>
<name>A0ABT1LB88_9HYPH</name>
<reference evidence="3 4" key="1">
    <citation type="submission" date="2022-07" db="EMBL/GenBank/DDBJ databases">
        <authorList>
            <person name="Li W.-J."/>
            <person name="Deng Q.-Q."/>
        </authorList>
    </citation>
    <scope>NUCLEOTIDE SEQUENCE [LARGE SCALE GENOMIC DNA]</scope>
    <source>
        <strain evidence="3 4">SYSU M60028</strain>
    </source>
</reference>
<dbReference type="PANTHER" id="PTHR35936">
    <property type="entry name" value="MEMBRANE-BOUND LYTIC MUREIN TRANSGLYCOSYLASE F"/>
    <property type="match status" value="1"/>
</dbReference>
<accession>A0ABT1LB88</accession>
<protein>
    <submittedName>
        <fullName evidence="3">ABC transporter substrate-binding protein</fullName>
    </submittedName>
</protein>
<dbReference type="RefSeq" id="WP_254739971.1">
    <property type="nucleotide sequence ID" value="NZ_JANCLU010000005.1"/>
</dbReference>